<sequence>QGYPLDTLNWKLERRTSILSTYRAESRKITNRLQELRKKFKGRQC</sequence>
<proteinExistence type="predicted"/>
<evidence type="ECO:0000313" key="1">
    <source>
        <dbReference type="EMBL" id="KHJ92986.1"/>
    </source>
</evidence>
<accession>A0A0B1T9Z4</accession>
<dbReference type="Proteomes" id="UP000053660">
    <property type="component" value="Unassembled WGS sequence"/>
</dbReference>
<organism evidence="1 2">
    <name type="scientific">Oesophagostomum dentatum</name>
    <name type="common">Nodular worm</name>
    <dbReference type="NCBI Taxonomy" id="61180"/>
    <lineage>
        <taxon>Eukaryota</taxon>
        <taxon>Metazoa</taxon>
        <taxon>Ecdysozoa</taxon>
        <taxon>Nematoda</taxon>
        <taxon>Chromadorea</taxon>
        <taxon>Rhabditida</taxon>
        <taxon>Rhabditina</taxon>
        <taxon>Rhabditomorpha</taxon>
        <taxon>Strongyloidea</taxon>
        <taxon>Strongylidae</taxon>
        <taxon>Oesophagostomum</taxon>
    </lineage>
</organism>
<evidence type="ECO:0000313" key="2">
    <source>
        <dbReference type="Proteomes" id="UP000053660"/>
    </source>
</evidence>
<dbReference type="EMBL" id="KN551012">
    <property type="protein sequence ID" value="KHJ92986.1"/>
    <property type="molecule type" value="Genomic_DNA"/>
</dbReference>
<feature type="non-terminal residue" evidence="1">
    <location>
        <position position="1"/>
    </location>
</feature>
<name>A0A0B1T9Z4_OESDE</name>
<dbReference type="AlphaFoldDB" id="A0A0B1T9Z4"/>
<keyword evidence="2" id="KW-1185">Reference proteome</keyword>
<reference evidence="1 2" key="1">
    <citation type="submission" date="2014-03" db="EMBL/GenBank/DDBJ databases">
        <title>Draft genome of the hookworm Oesophagostomum dentatum.</title>
        <authorList>
            <person name="Mitreva M."/>
        </authorList>
    </citation>
    <scope>NUCLEOTIDE SEQUENCE [LARGE SCALE GENOMIC DNA]</scope>
    <source>
        <strain evidence="1 2">OD-Hann</strain>
    </source>
</reference>
<gene>
    <name evidence="1" type="ORF">OESDEN_07110</name>
</gene>
<protein>
    <submittedName>
        <fullName evidence="1">Uncharacterized protein</fullName>
    </submittedName>
</protein>